<organism evidence="1 2">
    <name type="scientific">Solirubrobacter phytolaccae</name>
    <dbReference type="NCBI Taxonomy" id="1404360"/>
    <lineage>
        <taxon>Bacteria</taxon>
        <taxon>Bacillati</taxon>
        <taxon>Actinomycetota</taxon>
        <taxon>Thermoleophilia</taxon>
        <taxon>Solirubrobacterales</taxon>
        <taxon>Solirubrobacteraceae</taxon>
        <taxon>Solirubrobacter</taxon>
    </lineage>
</organism>
<protein>
    <submittedName>
        <fullName evidence="1">Uncharacterized protein</fullName>
    </submittedName>
</protein>
<comment type="caution">
    <text evidence="1">The sequence shown here is derived from an EMBL/GenBank/DDBJ whole genome shotgun (WGS) entry which is preliminary data.</text>
</comment>
<gene>
    <name evidence="1" type="ORF">OJ997_29335</name>
</gene>
<accession>A0A9X3SAG6</accession>
<evidence type="ECO:0000313" key="2">
    <source>
        <dbReference type="Proteomes" id="UP001147653"/>
    </source>
</evidence>
<dbReference type="SUPFAM" id="SSF101898">
    <property type="entry name" value="NHL repeat"/>
    <property type="match status" value="1"/>
</dbReference>
<sequence>MCSTSAHAADVLRVGLREDAHGLLAGPDGGAYVQVDRATGKTDVARVLPDGRIVLARGYDFLHGGALGADGGAWYGVSDRLRALRVDPAGAAHVQLLTEPGFVAPLTSGADGTVWATTGDEQRFATMAPDGRVTEVPSGHDAICDAPAFQPFAMTRAADGAIWATGGCRRVTRNAVAYELAASGEDVAPDPTGGVWVRLFGPVPGIVSHITADGQLVDVELPRALGSPDDIAAAPDGSAWLTFGRCTLARVTVDGRVGVVASPIPAREVAFDGTGTVWLANRARVTRGLEGTCDGSAPRVRVPKRISLGALRRGIPVTVAGRAQVTAYTSANVKRQGFSPTPTIRTLARGGTFRARVQLYERRQVKAGTRIFVVVAVTDDEGNERSSEFRVRVTR</sequence>
<dbReference type="AlphaFoldDB" id="A0A9X3SAG6"/>
<dbReference type="SUPFAM" id="SSF63829">
    <property type="entry name" value="Calcium-dependent phosphotriesterase"/>
    <property type="match status" value="1"/>
</dbReference>
<dbReference type="Gene3D" id="2.130.10.10">
    <property type="entry name" value="YVTN repeat-like/Quinoprotein amine dehydrogenase"/>
    <property type="match status" value="1"/>
</dbReference>
<proteinExistence type="predicted"/>
<dbReference type="InterPro" id="IPR015943">
    <property type="entry name" value="WD40/YVTN_repeat-like_dom_sf"/>
</dbReference>
<dbReference type="Proteomes" id="UP001147653">
    <property type="component" value="Unassembled WGS sequence"/>
</dbReference>
<keyword evidence="2" id="KW-1185">Reference proteome</keyword>
<reference evidence="1" key="1">
    <citation type="submission" date="2022-10" db="EMBL/GenBank/DDBJ databases">
        <title>The WGS of Solirubrobacter phytolaccae KCTC 29190.</title>
        <authorList>
            <person name="Jiang Z."/>
        </authorList>
    </citation>
    <scope>NUCLEOTIDE SEQUENCE</scope>
    <source>
        <strain evidence="1">KCTC 29190</strain>
    </source>
</reference>
<evidence type="ECO:0000313" key="1">
    <source>
        <dbReference type="EMBL" id="MDA0184444.1"/>
    </source>
</evidence>
<dbReference type="EMBL" id="JAPDDP010000076">
    <property type="protein sequence ID" value="MDA0184444.1"/>
    <property type="molecule type" value="Genomic_DNA"/>
</dbReference>
<name>A0A9X3SAG6_9ACTN</name>
<dbReference type="RefSeq" id="WP_270028898.1">
    <property type="nucleotide sequence ID" value="NZ_JAPDDP010000076.1"/>
</dbReference>